<feature type="compositionally biased region" description="Basic and acidic residues" evidence="10">
    <location>
        <begin position="1874"/>
        <end position="1886"/>
    </location>
</feature>
<dbReference type="GO" id="GO:0005669">
    <property type="term" value="C:transcription factor TFIID complex"/>
    <property type="evidence" value="ECO:0007669"/>
    <property type="project" value="InterPro"/>
</dbReference>
<keyword evidence="9" id="KW-0175">Coiled coil</keyword>
<dbReference type="InterPro" id="IPR018359">
    <property type="entry name" value="Bromodomain_CS"/>
</dbReference>
<evidence type="ECO:0000256" key="5">
    <source>
        <dbReference type="ARBA" id="ARBA00023163"/>
    </source>
</evidence>
<dbReference type="EMBL" id="GIIL01005008">
    <property type="protein sequence ID" value="NOV48734.1"/>
    <property type="molecule type" value="Transcribed_RNA"/>
</dbReference>
<dbReference type="PRINTS" id="PR00503">
    <property type="entry name" value="BROMODOMAIN"/>
</dbReference>
<dbReference type="SUPFAM" id="SSF47055">
    <property type="entry name" value="TAF(II)230 TBP-binding fragment"/>
    <property type="match status" value="1"/>
</dbReference>
<dbReference type="SUPFAM" id="SSF47370">
    <property type="entry name" value="Bromodomain"/>
    <property type="match status" value="2"/>
</dbReference>
<dbReference type="GO" id="GO:0016251">
    <property type="term" value="F:RNA polymerase II general transcription initiation factor activity"/>
    <property type="evidence" value="ECO:0007669"/>
    <property type="project" value="InterPro"/>
</dbReference>
<dbReference type="PANTHER" id="PTHR13900:SF0">
    <property type="entry name" value="TRANSCRIPTION INITIATION FACTOR TFIID SUBUNIT 1"/>
    <property type="match status" value="1"/>
</dbReference>
<dbReference type="Gene3D" id="1.20.920.10">
    <property type="entry name" value="Bromodomain-like"/>
    <property type="match status" value="2"/>
</dbReference>
<dbReference type="SMART" id="SM00384">
    <property type="entry name" value="AT_hook"/>
    <property type="match status" value="2"/>
</dbReference>
<evidence type="ECO:0000256" key="4">
    <source>
        <dbReference type="ARBA" id="ARBA00023117"/>
    </source>
</evidence>
<dbReference type="Pfam" id="PF12157">
    <property type="entry name" value="DUF3591"/>
    <property type="match status" value="1"/>
</dbReference>
<dbReference type="GO" id="GO:0003677">
    <property type="term" value="F:DNA binding"/>
    <property type="evidence" value="ECO:0007669"/>
    <property type="project" value="InterPro"/>
</dbReference>
<protein>
    <recommendedName>
        <fullName evidence="7">Transcription initiation factor TFIID subunit 1</fullName>
    </recommendedName>
</protein>
<feature type="region of interest" description="Disordered" evidence="10">
    <location>
        <begin position="142"/>
        <end position="188"/>
    </location>
</feature>
<feature type="domain" description="Bromo" evidence="11">
    <location>
        <begin position="1568"/>
        <end position="1638"/>
    </location>
</feature>
<dbReference type="SMART" id="SM00297">
    <property type="entry name" value="BROMO"/>
    <property type="match status" value="2"/>
</dbReference>
<evidence type="ECO:0000313" key="12">
    <source>
        <dbReference type="EMBL" id="NOV48734.1"/>
    </source>
</evidence>
<feature type="compositionally biased region" description="Polar residues" evidence="10">
    <location>
        <begin position="1722"/>
        <end position="1733"/>
    </location>
</feature>
<dbReference type="GO" id="GO:0004402">
    <property type="term" value="F:histone acetyltransferase activity"/>
    <property type="evidence" value="ECO:0007669"/>
    <property type="project" value="InterPro"/>
</dbReference>
<evidence type="ECO:0000256" key="1">
    <source>
        <dbReference type="ARBA" id="ARBA00004123"/>
    </source>
</evidence>
<dbReference type="InterPro" id="IPR017956">
    <property type="entry name" value="AT_hook_DNA-bd_motif"/>
</dbReference>
<dbReference type="InterPro" id="IPR001487">
    <property type="entry name" value="Bromodomain"/>
</dbReference>
<evidence type="ECO:0000259" key="11">
    <source>
        <dbReference type="PROSITE" id="PS50014"/>
    </source>
</evidence>
<feature type="region of interest" description="Disordered" evidence="10">
    <location>
        <begin position="1848"/>
        <end position="1916"/>
    </location>
</feature>
<dbReference type="PROSITE" id="PS00633">
    <property type="entry name" value="BROMODOMAIN_1"/>
    <property type="match status" value="2"/>
</dbReference>
<evidence type="ECO:0000256" key="6">
    <source>
        <dbReference type="ARBA" id="ARBA00023242"/>
    </source>
</evidence>
<feature type="compositionally biased region" description="Low complexity" evidence="10">
    <location>
        <begin position="1258"/>
        <end position="1273"/>
    </location>
</feature>
<dbReference type="GO" id="GO:0017025">
    <property type="term" value="F:TBP-class protein binding"/>
    <property type="evidence" value="ECO:0007669"/>
    <property type="project" value="InterPro"/>
</dbReference>
<dbReference type="Gene3D" id="1.10.1100.10">
    <property type="entry name" value="TAFII-230 TBP-binding domain"/>
    <property type="match status" value="1"/>
</dbReference>
<keyword evidence="6" id="KW-0539">Nucleus</keyword>
<feature type="coiled-coil region" evidence="9">
    <location>
        <begin position="1221"/>
        <end position="1249"/>
    </location>
</feature>
<evidence type="ECO:0000256" key="2">
    <source>
        <dbReference type="ARBA" id="ARBA00009064"/>
    </source>
</evidence>
<dbReference type="Pfam" id="PF15288">
    <property type="entry name" value="zf-CCHC_6"/>
    <property type="match status" value="1"/>
</dbReference>
<dbReference type="PROSITE" id="PS50014">
    <property type="entry name" value="BROMODOMAIN_2"/>
    <property type="match status" value="2"/>
</dbReference>
<feature type="compositionally biased region" description="Polar residues" evidence="10">
    <location>
        <begin position="1274"/>
        <end position="1287"/>
    </location>
</feature>
<evidence type="ECO:0000256" key="10">
    <source>
        <dbReference type="SAM" id="MobiDB-lite"/>
    </source>
</evidence>
<dbReference type="FunFam" id="1.20.920.10:FF:000039">
    <property type="entry name" value="Transcription initiation factor TFIID subunit"/>
    <property type="match status" value="1"/>
</dbReference>
<keyword evidence="12" id="KW-0648">Protein biosynthesis</keyword>
<accession>A0A6M2DSF9</accession>
<evidence type="ECO:0000256" key="9">
    <source>
        <dbReference type="SAM" id="Coils"/>
    </source>
</evidence>
<feature type="compositionally biased region" description="Basic and acidic residues" evidence="10">
    <location>
        <begin position="1745"/>
        <end position="1754"/>
    </location>
</feature>
<dbReference type="InterPro" id="IPR022591">
    <property type="entry name" value="TAF1_HAT_dom"/>
</dbReference>
<dbReference type="InterPro" id="IPR041670">
    <property type="entry name" value="Znf-CCHC_6"/>
</dbReference>
<comment type="subcellular location">
    <subcellularLocation>
        <location evidence="1">Nucleus</location>
    </subcellularLocation>
</comment>
<feature type="region of interest" description="Disordered" evidence="10">
    <location>
        <begin position="1790"/>
        <end position="1809"/>
    </location>
</feature>
<dbReference type="CDD" id="cd05511">
    <property type="entry name" value="Bromo_TFIID"/>
    <property type="match status" value="2"/>
</dbReference>
<keyword evidence="12" id="KW-0396">Initiation factor</keyword>
<feature type="region of interest" description="Disordered" evidence="10">
    <location>
        <begin position="1721"/>
        <end position="1767"/>
    </location>
</feature>
<keyword evidence="4 8" id="KW-0103">Bromodomain</keyword>
<keyword evidence="5" id="KW-0804">Transcription</keyword>
<reference evidence="12" key="1">
    <citation type="submission" date="2020-03" db="EMBL/GenBank/DDBJ databases">
        <title>Transcriptomic Profiling of the Digestive Tract of the Rat Flea, Xenopsylla cheopis, Following Blood Feeding and Infection with Yersinia pestis.</title>
        <authorList>
            <person name="Bland D.M."/>
            <person name="Martens C.A."/>
            <person name="Virtaneva K."/>
            <person name="Kanakabandi K."/>
            <person name="Long D."/>
            <person name="Rosenke R."/>
            <person name="Saturday G.A."/>
            <person name="Hoyt F.H."/>
            <person name="Bruno D.P."/>
            <person name="Ribeiro J.M.C."/>
            <person name="Hinnebusch J."/>
        </authorList>
    </citation>
    <scope>NUCLEOTIDE SEQUENCE</scope>
</reference>
<dbReference type="InterPro" id="IPR040240">
    <property type="entry name" value="TAF1"/>
</dbReference>
<dbReference type="InterPro" id="IPR036741">
    <property type="entry name" value="TAFII-230_TBP-bd_sf"/>
</dbReference>
<dbReference type="PANTHER" id="PTHR13900">
    <property type="entry name" value="TRANSCRIPTION INITIATION FACTOR TFIID"/>
    <property type="match status" value="1"/>
</dbReference>
<dbReference type="GO" id="GO:0003743">
    <property type="term" value="F:translation initiation factor activity"/>
    <property type="evidence" value="ECO:0007669"/>
    <property type="project" value="UniProtKB-KW"/>
</dbReference>
<evidence type="ECO:0000256" key="3">
    <source>
        <dbReference type="ARBA" id="ARBA00023015"/>
    </source>
</evidence>
<organism evidence="12">
    <name type="scientific">Xenopsylla cheopis</name>
    <name type="common">Oriental rat flea</name>
    <name type="synonym">Pulex cheopis</name>
    <dbReference type="NCBI Taxonomy" id="163159"/>
    <lineage>
        <taxon>Eukaryota</taxon>
        <taxon>Metazoa</taxon>
        <taxon>Ecdysozoa</taxon>
        <taxon>Arthropoda</taxon>
        <taxon>Hexapoda</taxon>
        <taxon>Insecta</taxon>
        <taxon>Pterygota</taxon>
        <taxon>Neoptera</taxon>
        <taxon>Endopterygota</taxon>
        <taxon>Siphonaptera</taxon>
        <taxon>Pulicidae</taxon>
        <taxon>Xenopsyllinae</taxon>
        <taxon>Xenopsylla</taxon>
    </lineage>
</organism>
<keyword evidence="3" id="KW-0805">Transcription regulation</keyword>
<feature type="region of interest" description="Disordered" evidence="10">
    <location>
        <begin position="295"/>
        <end position="314"/>
    </location>
</feature>
<sequence length="1916" mass="218356">MFDSDDEIEEETGLNLAYFLFGNVDKFGQLEDDFFDKDLKNNLYLLNRSPALKPLIYDILSDKSPIDFYDDNSGNIGTELIDKNDIDFAHKSPSAEDYSGIQELADDYIVATKCSNGPHYDTEIGEPEGNIPEKTFLNDAAENSKEGNETKKLSFLPNSSDNILMPPPGQIGEGSDVDDPNNGDNKKKLETPLAAMLPSKYAGVDVTELFPDFRPDKVLRFSRLFGLGKPSSLPHIWRNVRRKRKKRKSRFSDDFSSNENSQDEHKWKFSYAPMPLDPELYASDDEEKLLREVSDEATVNNDEQGDQNDLGPKAADWRFGPAQLWYDMLGVPESGEGFDYGFKLKEKEHSQNGDENEDKDSMAIPDDAFLMVSQLRWEEDVVWDGNDIKHKVLQKLNSKSNAAGWLPSSCSRTAGAFSQPGAAKGIQNVQRPGAIIPGAPVKPNKTPVINPKSKEEVDDTWYSIFPVENEELVYGKWEDEVIWDAESMAKIPKPKILTLDPNDENIILGIPDDIDPSKIQQETGPAPKVKIPHPHVKKSKILLGKAGVINVLQEDAPPPPPKSPDRDPFNISNDVFYMPRSHESSMRLKVGGGNLIQHSTPVVELRAPFVQTHMGPIKLRNFHRPPLKKFSNGPLACSAAIPVNPLLKHIRKKAKLREQERMASGGGDVFFMRTPEDLSGKDGELVLIEFCEEHPPLMNQVGMCSKVKNYYKRKASKDNGPEEFRYGEIAYAHTSPFLGILPPGKSMQVVENNMYRAPIYEHFIPKTDFLIIRTRYTYSIREVDALFAAGQECPLFEVPGPNSKRANNFVRDFLQVFIYRLFWKSKDNPRRIKMDDIKKAFPTHSESSIRKRLKLCADFKRTGMDSNWWVIKPEFRLPSEEEIRAMVSPEQCCAYFSMIAAEQRLKDAGYGEKFIFAQQDDDDEEMQLKMDDEVKVAPWNTTRAYIQAVRGKCLLQLTGPADPTGCGEGFSYVRIPNKPTQTKEEQESQPKRTVTGTDADLRRLSLNNAKALLRKFGVPEEEIKKLSRWEVIDVVRTLSTEKAKAGEEGMTKFSRGNRFSIAEHQERYKEECQRIFDLQNRVLSSAEVLSTDEGESSVSEESDLEEMGKNIENMLANKKTSVQLSLEREEQERQELRKMIMGEGGLSEAERKKKNKDEEDAVPGNTCPPGRVLRISRTFKKQDGTEFTRVEYVRRIPVIDAYAKIRSTKDEAFIRQFATLDDAQKEEMKREKRRIQEQLRRIKRNQERERLLGRIPIENSTTPTSSERSTTNSQISTPGYVNTTPSPTRLKKINDESPRRRKTKLKPDLKLKCGACGNVGHMRTNKACPLYSGAMMNSGQFNVAMTEEQEEEIQKEFIADEEDLVNVEGTKVKLSGKLLKQCEELKRRSLLLKVPKEAMGRKRKRPGIDVHCDYLKRHQRPANRRRTDPVIVLSTILESILNEMRDLPDVQPFLFPVNAKQVPDYYRIVHHPMDLQTIRENLRQKKYHSREEFLADVNQIVENSALYNGSRTSLTVAAQRLLARCVERLGEKEERLIRLEKAINPLLDDNDQVALSFVFENFVNLKLKVMPESWPFLKPVNKKQVKDYYMIIQQPMDLETVLKKVQAHKYHNRDEFLADIKLIESNCEQYNGSDSNFTKQAKTLVEFTKLALDELDVSQLEANILVVQQRAKEQAELDGVWGDDENYTIAEPEFKRLQTNDDNSTHSIGNDDYDFIDVEGEGNTSINRSTSFSDIKRGRGRPRKIRENSEEVKLGPKRGRGRPRKNTVHNLEEDLQYSTDDEEFEEVPFSDSESQAENNSNIDNANAVPPPMNIKEEIMTNQTDDDSQQAAEAMVQLGIGFYTQPQEESMDVDPNYDPSDFLTAGFCSPKKSRDRTDMWTHNKEMGIDEDLAISESEEDSPADETKPAVTLDDEDT</sequence>
<feature type="region of interest" description="Disordered" evidence="10">
    <location>
        <begin position="1138"/>
        <end position="1169"/>
    </location>
</feature>
<evidence type="ECO:0000256" key="8">
    <source>
        <dbReference type="PROSITE-ProRule" id="PRU00035"/>
    </source>
</evidence>
<dbReference type="InterPro" id="IPR009067">
    <property type="entry name" value="TAF_II_230-bd"/>
</dbReference>
<feature type="domain" description="Bromo" evidence="11">
    <location>
        <begin position="1445"/>
        <end position="1515"/>
    </location>
</feature>
<proteinExistence type="inferred from homology"/>
<comment type="similarity">
    <text evidence="2">Belongs to the TAF1 family.</text>
</comment>
<feature type="compositionally biased region" description="Basic and acidic residues" evidence="10">
    <location>
        <begin position="1148"/>
        <end position="1157"/>
    </location>
</feature>
<feature type="region of interest" description="Disordered" evidence="10">
    <location>
        <begin position="1251"/>
        <end position="1304"/>
    </location>
</feature>
<feature type="compositionally biased region" description="Polar residues" evidence="10">
    <location>
        <begin position="1791"/>
        <end position="1804"/>
    </location>
</feature>
<dbReference type="PRINTS" id="PR00929">
    <property type="entry name" value="ATHOOK"/>
</dbReference>
<dbReference type="InterPro" id="IPR036427">
    <property type="entry name" value="Bromodomain-like_sf"/>
</dbReference>
<dbReference type="Pfam" id="PF09247">
    <property type="entry name" value="TBP-binding"/>
    <property type="match status" value="1"/>
</dbReference>
<feature type="compositionally biased region" description="Acidic residues" evidence="10">
    <location>
        <begin position="1887"/>
        <end position="1902"/>
    </location>
</feature>
<dbReference type="GO" id="GO:0051123">
    <property type="term" value="P:RNA polymerase II preinitiation complex assembly"/>
    <property type="evidence" value="ECO:0007669"/>
    <property type="project" value="TreeGrafter"/>
</dbReference>
<dbReference type="Pfam" id="PF00439">
    <property type="entry name" value="Bromodomain"/>
    <property type="match status" value="2"/>
</dbReference>
<name>A0A6M2DSF9_XENCH</name>
<feature type="compositionally biased region" description="Basic residues" evidence="10">
    <location>
        <begin position="1755"/>
        <end position="1767"/>
    </location>
</feature>
<evidence type="ECO:0000256" key="7">
    <source>
        <dbReference type="ARBA" id="ARBA00040102"/>
    </source>
</evidence>
<feature type="compositionally biased region" description="Basic and acidic residues" evidence="10">
    <location>
        <begin position="142"/>
        <end position="152"/>
    </location>
</feature>